<evidence type="ECO:0000259" key="2">
    <source>
        <dbReference type="Pfam" id="PF23190"/>
    </source>
</evidence>
<dbReference type="PANTHER" id="PTHR35859:SF5">
    <property type="entry name" value="ION TRANSPORT DOMAIN-CONTAINING PROTEIN"/>
    <property type="match status" value="1"/>
</dbReference>
<keyword evidence="1" id="KW-1133">Transmembrane helix</keyword>
<feature type="transmembrane region" description="Helical" evidence="1">
    <location>
        <begin position="523"/>
        <end position="543"/>
    </location>
</feature>
<dbReference type="AlphaFoldDB" id="A0AAE8SUN7"/>
<feature type="transmembrane region" description="Helical" evidence="1">
    <location>
        <begin position="376"/>
        <end position="393"/>
    </location>
</feature>
<sequence length="627" mass="71470">MPRRFTIGRLLGLSSGDPNDPWVTDDGLLPQHSEYPQTPIAPAEVTKIALRLRHLIEQCVPCELEESLVTVAHSRIITTKVIKAAKEAGGEQNRSCVVFCLLVCSRWFKRQALLELWDADLHHVRSTACEVIAKAIIENEENTGYLLHNVLLHRFSMIVNGRPTHPTNVIEKAVDLHALRVICSSGYQRCLKYLWKGWVCQDENDPTVFVDYTGRDDRRFIAHLDPDRIRAPVYQNMARLVMSLVYLALYTMAINSINASGKLDGAEILLYVFTLGFVCDELTKLWKAGYNILSFWTAFNGTLYAVIMLSLALRLVGLSYPAGTEDGWRVYYNTLSYNFLAFSAPMFWTRLLLYLDSFRFFGAMLVVLKVMMKESIIFFALLAVMIVGFLQAFHGLDLADDLEADDIWFIISAMANSVMQSPEFSGFDRFAPPFGIILYYAFTFIVMVILLNILIALYGSAYDDIYQNADDEFMALFAQKTMQFVRAPDENVFIAPFNLIEMVLVVLFEWWMPKAYYELLNDIVMAILYSPLLVVAAFFETRAAHSIRLNRSRGDDDDDTIEEWEQMEEDVDFEAEGWAKVCEEVKSNVEVEPAVLEVQRLRVEVEELKKMVERLAGVAGKIGEDES</sequence>
<feature type="transmembrane region" description="Helical" evidence="1">
    <location>
        <begin position="492"/>
        <end position="511"/>
    </location>
</feature>
<dbReference type="InterPro" id="IPR056336">
    <property type="entry name" value="YVC1_C"/>
</dbReference>
<evidence type="ECO:0000256" key="1">
    <source>
        <dbReference type="SAM" id="Phobius"/>
    </source>
</evidence>
<feature type="transmembrane region" description="Helical" evidence="1">
    <location>
        <begin position="437"/>
        <end position="458"/>
    </location>
</feature>
<organism evidence="4 5">
    <name type="scientific">Cephalotrichum gorgonifer</name>
    <dbReference type="NCBI Taxonomy" id="2041049"/>
    <lineage>
        <taxon>Eukaryota</taxon>
        <taxon>Fungi</taxon>
        <taxon>Dikarya</taxon>
        <taxon>Ascomycota</taxon>
        <taxon>Pezizomycotina</taxon>
        <taxon>Sordariomycetes</taxon>
        <taxon>Hypocreomycetidae</taxon>
        <taxon>Microascales</taxon>
        <taxon>Microascaceae</taxon>
        <taxon>Cephalotrichum</taxon>
    </lineage>
</organism>
<dbReference type="PANTHER" id="PTHR35859">
    <property type="entry name" value="NONSELECTIVE CATION CHANNEL PROTEIN"/>
    <property type="match status" value="1"/>
</dbReference>
<dbReference type="EMBL" id="ONZQ02000005">
    <property type="protein sequence ID" value="SPO01513.1"/>
    <property type="molecule type" value="Genomic_DNA"/>
</dbReference>
<dbReference type="Proteomes" id="UP001187682">
    <property type="component" value="Unassembled WGS sequence"/>
</dbReference>
<evidence type="ECO:0000313" key="5">
    <source>
        <dbReference type="Proteomes" id="UP001187682"/>
    </source>
</evidence>
<accession>A0AAE8SUN7</accession>
<reference evidence="4" key="1">
    <citation type="submission" date="2018-03" db="EMBL/GenBank/DDBJ databases">
        <authorList>
            <person name="Guldener U."/>
        </authorList>
    </citation>
    <scope>NUCLEOTIDE SEQUENCE</scope>
</reference>
<dbReference type="InterPro" id="IPR056337">
    <property type="entry name" value="LHD_YVC1"/>
</dbReference>
<gene>
    <name evidence="4" type="ORF">DNG_04186</name>
</gene>
<dbReference type="InterPro" id="IPR052971">
    <property type="entry name" value="TRP_calcium_channel"/>
</dbReference>
<keyword evidence="1" id="KW-0812">Transmembrane</keyword>
<protein>
    <submittedName>
        <fullName evidence="4">Related to YVC1 - vacuolar cation channel</fullName>
    </submittedName>
</protein>
<name>A0AAE8SUN7_9PEZI</name>
<keyword evidence="1" id="KW-0472">Membrane</keyword>
<feature type="transmembrane region" description="Helical" evidence="1">
    <location>
        <begin position="237"/>
        <end position="256"/>
    </location>
</feature>
<keyword evidence="5" id="KW-1185">Reference proteome</keyword>
<proteinExistence type="predicted"/>
<dbReference type="Pfam" id="PF23190">
    <property type="entry name" value="LHD_TRPY1"/>
    <property type="match status" value="1"/>
</dbReference>
<evidence type="ECO:0000259" key="3">
    <source>
        <dbReference type="Pfam" id="PF23317"/>
    </source>
</evidence>
<feature type="transmembrane region" description="Helical" evidence="1">
    <location>
        <begin position="293"/>
        <end position="315"/>
    </location>
</feature>
<dbReference type="Pfam" id="PF23317">
    <property type="entry name" value="YVC1_C"/>
    <property type="match status" value="1"/>
</dbReference>
<feature type="domain" description="Calcium channel YVC1-like C-terminal transmembrane" evidence="3">
    <location>
        <begin position="257"/>
        <end position="541"/>
    </location>
</feature>
<comment type="caution">
    <text evidence="4">The sequence shown here is derived from an EMBL/GenBank/DDBJ whole genome shotgun (WGS) entry which is preliminary data.</text>
</comment>
<evidence type="ECO:0000313" key="4">
    <source>
        <dbReference type="EMBL" id="SPO01513.1"/>
    </source>
</evidence>
<feature type="domain" description="YVC1 N-terminal linker helical" evidence="2">
    <location>
        <begin position="45"/>
        <end position="224"/>
    </location>
</feature>